<feature type="compositionally biased region" description="Basic and acidic residues" evidence="1">
    <location>
        <begin position="101"/>
        <end position="116"/>
    </location>
</feature>
<dbReference type="RefSeq" id="WP_203755513.1">
    <property type="nucleotide sequence ID" value="NZ_BAAAUC010000083.1"/>
</dbReference>
<evidence type="ECO:0008006" key="4">
    <source>
        <dbReference type="Google" id="ProtNLM"/>
    </source>
</evidence>
<proteinExistence type="predicted"/>
<dbReference type="SUPFAM" id="SSF48371">
    <property type="entry name" value="ARM repeat"/>
    <property type="match status" value="1"/>
</dbReference>
<evidence type="ECO:0000313" key="3">
    <source>
        <dbReference type="Proteomes" id="UP000619479"/>
    </source>
</evidence>
<sequence length="279" mass="29797">MYAGRARPRSLSEQRRWPRFPPPDAVLEGLAVNPALPDDLLLRLIRVHGGPAATGLAERRPLPAVAVAGMAAHPDPWVRAALGANGAGGAEVRLRLLGDPDPYVRRQVEPDPRDGTTVEPAGPGRPRSLSDLNGSRGYDRAAILRGPLDDELLAWVLAEGDEYDLTDLAHNPHLPPAAGLARFAEDFRPHARLLAARDPEVGPGVLMRLLGDPDDAVRWAVARSPHLPVREIVALLDDPELRGSAAANPALPVAEMARRIGSPDVAVAPVADDGVRFVE</sequence>
<comment type="caution">
    <text evidence="2">The sequence shown here is derived from an EMBL/GenBank/DDBJ whole genome shotgun (WGS) entry which is preliminary data.</text>
</comment>
<name>A0A919MAX2_9ACTN</name>
<dbReference type="Proteomes" id="UP000619479">
    <property type="component" value="Unassembled WGS sequence"/>
</dbReference>
<dbReference type="InterPro" id="IPR011989">
    <property type="entry name" value="ARM-like"/>
</dbReference>
<dbReference type="InterPro" id="IPR016024">
    <property type="entry name" value="ARM-type_fold"/>
</dbReference>
<gene>
    <name evidence="2" type="ORF">Acy02nite_88540</name>
</gene>
<organism evidence="2 3">
    <name type="scientific">Actinoplanes cyaneus</name>
    <dbReference type="NCBI Taxonomy" id="52696"/>
    <lineage>
        <taxon>Bacteria</taxon>
        <taxon>Bacillati</taxon>
        <taxon>Actinomycetota</taxon>
        <taxon>Actinomycetes</taxon>
        <taxon>Micromonosporales</taxon>
        <taxon>Micromonosporaceae</taxon>
        <taxon>Actinoplanes</taxon>
    </lineage>
</organism>
<dbReference type="Gene3D" id="1.25.10.10">
    <property type="entry name" value="Leucine-rich Repeat Variant"/>
    <property type="match status" value="2"/>
</dbReference>
<protein>
    <recommendedName>
        <fullName evidence="4">Leucine rich repeat variant</fullName>
    </recommendedName>
</protein>
<dbReference type="AlphaFoldDB" id="A0A919MAX2"/>
<evidence type="ECO:0000256" key="1">
    <source>
        <dbReference type="SAM" id="MobiDB-lite"/>
    </source>
</evidence>
<accession>A0A919MAX2</accession>
<evidence type="ECO:0000313" key="2">
    <source>
        <dbReference type="EMBL" id="GID70973.1"/>
    </source>
</evidence>
<keyword evidence="3" id="KW-1185">Reference proteome</keyword>
<dbReference type="EMBL" id="BOMH01000090">
    <property type="protein sequence ID" value="GID70973.1"/>
    <property type="molecule type" value="Genomic_DNA"/>
</dbReference>
<feature type="region of interest" description="Disordered" evidence="1">
    <location>
        <begin position="1"/>
        <end position="20"/>
    </location>
</feature>
<reference evidence="2" key="1">
    <citation type="submission" date="2021-01" db="EMBL/GenBank/DDBJ databases">
        <title>Whole genome shotgun sequence of Actinoplanes cyaneus NBRC 14990.</title>
        <authorList>
            <person name="Komaki H."/>
            <person name="Tamura T."/>
        </authorList>
    </citation>
    <scope>NUCLEOTIDE SEQUENCE</scope>
    <source>
        <strain evidence="2">NBRC 14990</strain>
    </source>
</reference>
<feature type="region of interest" description="Disordered" evidence="1">
    <location>
        <begin position="101"/>
        <end position="133"/>
    </location>
</feature>